<dbReference type="Pfam" id="PF01569">
    <property type="entry name" value="PAP2"/>
    <property type="match status" value="1"/>
</dbReference>
<name>A0AAD8YBB3_9STRA</name>
<evidence type="ECO:0000313" key="4">
    <source>
        <dbReference type="EMBL" id="KAK1742327.1"/>
    </source>
</evidence>
<keyword evidence="1" id="KW-0812">Transmembrane</keyword>
<sequence>MPSPRSSHCLLSAALIIISSAIDATLVDAFTVPATVRAIPSEANAIINHYRHERKNLNLPHKQEMIVTLNSSSNNSEEVRTDSLPSNSLFDGATTVIGKSASSLVSLSFFLLLSTQRDAITTTLFIGSILNAISGKILKKLINHERPAELELSDKVKLKPSDGGMPSSHAMSLSFIGTVILLGVIVPATTTAAGGGSSSIMSITGGALMVIYSAIALRYRVRDHLHTLDQIIVGYGLGLFNAIVWLKFAVNNNDGAVRPVVSMVQKYLISSETNQFPVVGLLVPILVGVLVVGSFERRIGVWLKERNGGGGEDKMK</sequence>
<comment type="caution">
    <text evidence="4">The sequence shown here is derived from an EMBL/GenBank/DDBJ whole genome shotgun (WGS) entry which is preliminary data.</text>
</comment>
<evidence type="ECO:0000259" key="3">
    <source>
        <dbReference type="SMART" id="SM00014"/>
    </source>
</evidence>
<evidence type="ECO:0000313" key="5">
    <source>
        <dbReference type="Proteomes" id="UP001224775"/>
    </source>
</evidence>
<reference evidence="4" key="1">
    <citation type="submission" date="2023-06" db="EMBL/GenBank/DDBJ databases">
        <title>Survivors Of The Sea: Transcriptome response of Skeletonema marinoi to long-term dormancy.</title>
        <authorList>
            <person name="Pinder M.I.M."/>
            <person name="Kourtchenko O."/>
            <person name="Robertson E.K."/>
            <person name="Larsson T."/>
            <person name="Maumus F."/>
            <person name="Osuna-Cruz C.M."/>
            <person name="Vancaester E."/>
            <person name="Stenow R."/>
            <person name="Vandepoele K."/>
            <person name="Ploug H."/>
            <person name="Bruchert V."/>
            <person name="Godhe A."/>
            <person name="Topel M."/>
        </authorList>
    </citation>
    <scope>NUCLEOTIDE SEQUENCE</scope>
    <source>
        <strain evidence="4">R05AC</strain>
    </source>
</reference>
<evidence type="ECO:0000256" key="1">
    <source>
        <dbReference type="SAM" id="Phobius"/>
    </source>
</evidence>
<dbReference type="InterPro" id="IPR036938">
    <property type="entry name" value="PAP2/HPO_sf"/>
</dbReference>
<evidence type="ECO:0000256" key="2">
    <source>
        <dbReference type="SAM" id="SignalP"/>
    </source>
</evidence>
<feature type="signal peptide" evidence="2">
    <location>
        <begin position="1"/>
        <end position="29"/>
    </location>
</feature>
<dbReference type="PANTHER" id="PTHR14969">
    <property type="entry name" value="SPHINGOSINE-1-PHOSPHATE PHOSPHOHYDROLASE"/>
    <property type="match status" value="1"/>
</dbReference>
<dbReference type="EMBL" id="JATAAI010000011">
    <property type="protein sequence ID" value="KAK1742327.1"/>
    <property type="molecule type" value="Genomic_DNA"/>
</dbReference>
<feature type="transmembrane region" description="Helical" evidence="1">
    <location>
        <begin position="276"/>
        <end position="295"/>
    </location>
</feature>
<dbReference type="SMART" id="SM00014">
    <property type="entry name" value="acidPPc"/>
    <property type="match status" value="1"/>
</dbReference>
<gene>
    <name evidence="4" type="ORF">QTG54_006892</name>
</gene>
<feature type="chain" id="PRO_5042068599" evidence="2">
    <location>
        <begin position="30"/>
        <end position="316"/>
    </location>
</feature>
<organism evidence="4 5">
    <name type="scientific">Skeletonema marinoi</name>
    <dbReference type="NCBI Taxonomy" id="267567"/>
    <lineage>
        <taxon>Eukaryota</taxon>
        <taxon>Sar</taxon>
        <taxon>Stramenopiles</taxon>
        <taxon>Ochrophyta</taxon>
        <taxon>Bacillariophyta</taxon>
        <taxon>Coscinodiscophyceae</taxon>
        <taxon>Thalassiosirophycidae</taxon>
        <taxon>Thalassiosirales</taxon>
        <taxon>Skeletonemataceae</taxon>
        <taxon>Skeletonema</taxon>
        <taxon>Skeletonema marinoi-dohrnii complex</taxon>
    </lineage>
</organism>
<feature type="transmembrane region" description="Helical" evidence="1">
    <location>
        <begin position="173"/>
        <end position="194"/>
    </location>
</feature>
<dbReference type="InterPro" id="IPR000326">
    <property type="entry name" value="PAP2/HPO"/>
</dbReference>
<protein>
    <submittedName>
        <fullName evidence="4">PAP2 family protein</fullName>
        <ecNumber evidence="4">3.1.3.-</ecNumber>
    </submittedName>
</protein>
<keyword evidence="1" id="KW-0472">Membrane</keyword>
<keyword evidence="2" id="KW-0732">Signal</keyword>
<feature type="transmembrane region" description="Helical" evidence="1">
    <location>
        <begin position="231"/>
        <end position="250"/>
    </location>
</feature>
<feature type="domain" description="Phosphatidic acid phosphatase type 2/haloperoxidase" evidence="3">
    <location>
        <begin position="119"/>
        <end position="246"/>
    </location>
</feature>
<dbReference type="PANTHER" id="PTHR14969:SF13">
    <property type="entry name" value="AT30094P"/>
    <property type="match status" value="1"/>
</dbReference>
<feature type="transmembrane region" description="Helical" evidence="1">
    <location>
        <begin position="200"/>
        <end position="219"/>
    </location>
</feature>
<dbReference type="SUPFAM" id="SSF48317">
    <property type="entry name" value="Acid phosphatase/Vanadium-dependent haloperoxidase"/>
    <property type="match status" value="1"/>
</dbReference>
<dbReference type="AlphaFoldDB" id="A0AAD8YBB3"/>
<dbReference type="EC" id="3.1.3.-" evidence="4"/>
<dbReference type="GO" id="GO:0042392">
    <property type="term" value="F:sphingosine-1-phosphate phosphatase activity"/>
    <property type="evidence" value="ECO:0007669"/>
    <property type="project" value="TreeGrafter"/>
</dbReference>
<accession>A0AAD8YBB3</accession>
<keyword evidence="1" id="KW-1133">Transmembrane helix</keyword>
<dbReference type="Proteomes" id="UP001224775">
    <property type="component" value="Unassembled WGS sequence"/>
</dbReference>
<keyword evidence="4" id="KW-0378">Hydrolase</keyword>
<keyword evidence="5" id="KW-1185">Reference proteome</keyword>
<proteinExistence type="predicted"/>